<dbReference type="EMBL" id="CM000881">
    <property type="protein sequence ID" value="PNT72695.1"/>
    <property type="molecule type" value="Genomic_DNA"/>
</dbReference>
<feature type="compositionally biased region" description="Basic residues" evidence="1">
    <location>
        <begin position="231"/>
        <end position="245"/>
    </location>
</feature>
<name>A0A2K2DEG1_BRADI</name>
<organism evidence="4">
    <name type="scientific">Brachypodium distachyon</name>
    <name type="common">Purple false brome</name>
    <name type="synonym">Trachynia distachya</name>
    <dbReference type="NCBI Taxonomy" id="15368"/>
    <lineage>
        <taxon>Eukaryota</taxon>
        <taxon>Viridiplantae</taxon>
        <taxon>Streptophyta</taxon>
        <taxon>Embryophyta</taxon>
        <taxon>Tracheophyta</taxon>
        <taxon>Spermatophyta</taxon>
        <taxon>Magnoliopsida</taxon>
        <taxon>Liliopsida</taxon>
        <taxon>Poales</taxon>
        <taxon>Poaceae</taxon>
        <taxon>BOP clade</taxon>
        <taxon>Pooideae</taxon>
        <taxon>Stipodae</taxon>
        <taxon>Brachypodieae</taxon>
        <taxon>Brachypodium</taxon>
    </lineage>
</organism>
<reference evidence="4 5" key="1">
    <citation type="journal article" date="2010" name="Nature">
        <title>Genome sequencing and analysis of the model grass Brachypodium distachyon.</title>
        <authorList>
            <consortium name="International Brachypodium Initiative"/>
        </authorList>
    </citation>
    <scope>NUCLEOTIDE SEQUENCE [LARGE SCALE GENOMIC DNA]</scope>
    <source>
        <strain evidence="4 5">Bd21</strain>
    </source>
</reference>
<reference evidence="4" key="2">
    <citation type="submission" date="2017-06" db="EMBL/GenBank/DDBJ databases">
        <title>WGS assembly of Brachypodium distachyon.</title>
        <authorList>
            <consortium name="The International Brachypodium Initiative"/>
            <person name="Lucas S."/>
            <person name="Harmon-Smith M."/>
            <person name="Lail K."/>
            <person name="Tice H."/>
            <person name="Grimwood J."/>
            <person name="Bruce D."/>
            <person name="Barry K."/>
            <person name="Shu S."/>
            <person name="Lindquist E."/>
            <person name="Wang M."/>
            <person name="Pitluck S."/>
            <person name="Vogel J.P."/>
            <person name="Garvin D.F."/>
            <person name="Mockler T.C."/>
            <person name="Schmutz J."/>
            <person name="Rokhsar D."/>
            <person name="Bevan M.W."/>
        </authorList>
    </citation>
    <scope>NUCLEOTIDE SEQUENCE</scope>
    <source>
        <strain evidence="4">Bd21</strain>
    </source>
</reference>
<proteinExistence type="predicted"/>
<evidence type="ECO:0000313" key="4">
    <source>
        <dbReference type="EMBL" id="PNT72695.1"/>
    </source>
</evidence>
<keyword evidence="3" id="KW-0732">Signal</keyword>
<protein>
    <submittedName>
        <fullName evidence="4 5">Uncharacterized protein</fullName>
    </submittedName>
</protein>
<feature type="chain" id="PRO_5033762410" evidence="3">
    <location>
        <begin position="19"/>
        <end position="444"/>
    </location>
</feature>
<evidence type="ECO:0000256" key="1">
    <source>
        <dbReference type="SAM" id="MobiDB-lite"/>
    </source>
</evidence>
<dbReference type="AlphaFoldDB" id="A0A2K2DEG1"/>
<dbReference type="InParanoid" id="A0A2K2DEG1"/>
<evidence type="ECO:0000313" key="6">
    <source>
        <dbReference type="Proteomes" id="UP000008810"/>
    </source>
</evidence>
<feature type="compositionally biased region" description="Basic and acidic residues" evidence="1">
    <location>
        <begin position="107"/>
        <end position="135"/>
    </location>
</feature>
<gene>
    <name evidence="4" type="ORF">BRADI_2g47952v3</name>
</gene>
<accession>A0A2K2DEG1</accession>
<sequence length="444" mass="48425">MLLLLVAALRSCSASTSCRRLRISKPLLLFRCPFSSSPGCGGGGPCSSSSPSKTTGSGLPSTGSGLPSTELGLPITGSGVSVLVARLLRGEGDKKKREMGEGSVGVRGDRSAAAEVAGARRGEGERRRGELDGEETGRGARWRRYGSVLGGRGQEEYIMQGTAELKCMRYGQSALRLRAAVEHLLVVEQRVEPLQLQLLPELVDEVVRPRVHAPRRCRSLGPPPRILLLPRRRRHGHASRRRRSPRGALHERPRRRRGALQLLHLGARLLRHLRLGRLLPLVARLLCRGPHGRLRPAPGVLRLLLLRLLLAAVVVDIGAGEAVVVLGREVAGAEAVEAEGAQPLHDGRRARQRGRRLRRSVPIVVVALLLLVMLWLVLWVVAVAVVLGAAALGAGGERDGADDHVEQKEKRRRGEVAADQRPRRHHHVRPVHLWAPGESTRRDR</sequence>
<dbReference type="EnsemblPlants" id="PNT72695">
    <property type="protein sequence ID" value="PNT72695"/>
    <property type="gene ID" value="BRADI_2g47952v3"/>
</dbReference>
<feature type="transmembrane region" description="Helical" evidence="2">
    <location>
        <begin position="361"/>
        <end position="394"/>
    </location>
</feature>
<evidence type="ECO:0000256" key="2">
    <source>
        <dbReference type="SAM" id="Phobius"/>
    </source>
</evidence>
<feature type="region of interest" description="Disordered" evidence="1">
    <location>
        <begin position="395"/>
        <end position="444"/>
    </location>
</feature>
<evidence type="ECO:0000313" key="5">
    <source>
        <dbReference type="EnsemblPlants" id="PNT72695"/>
    </source>
</evidence>
<keyword evidence="2" id="KW-1133">Transmembrane helix</keyword>
<feature type="signal peptide" evidence="3">
    <location>
        <begin position="1"/>
        <end position="18"/>
    </location>
</feature>
<feature type="compositionally biased region" description="Basic and acidic residues" evidence="1">
    <location>
        <begin position="396"/>
        <end position="421"/>
    </location>
</feature>
<evidence type="ECO:0000256" key="3">
    <source>
        <dbReference type="SAM" id="SignalP"/>
    </source>
</evidence>
<feature type="region of interest" description="Disordered" evidence="1">
    <location>
        <begin position="231"/>
        <end position="254"/>
    </location>
</feature>
<keyword evidence="6" id="KW-1185">Reference proteome</keyword>
<dbReference type="Proteomes" id="UP000008810">
    <property type="component" value="Chromosome 2"/>
</dbReference>
<feature type="region of interest" description="Disordered" evidence="1">
    <location>
        <begin position="38"/>
        <end position="72"/>
    </location>
</feature>
<dbReference type="Gramene" id="PNT72695">
    <property type="protein sequence ID" value="PNT72695"/>
    <property type="gene ID" value="BRADI_2g47952v3"/>
</dbReference>
<feature type="compositionally biased region" description="Low complexity" evidence="1">
    <location>
        <begin position="46"/>
        <end position="69"/>
    </location>
</feature>
<keyword evidence="2" id="KW-0472">Membrane</keyword>
<reference evidence="5" key="3">
    <citation type="submission" date="2018-08" db="UniProtKB">
        <authorList>
            <consortium name="EnsemblPlants"/>
        </authorList>
    </citation>
    <scope>IDENTIFICATION</scope>
    <source>
        <strain evidence="5">cv. Bd21</strain>
    </source>
</reference>
<feature type="region of interest" description="Disordered" evidence="1">
    <location>
        <begin position="94"/>
        <end position="135"/>
    </location>
</feature>
<keyword evidence="2" id="KW-0812">Transmembrane</keyword>